<gene>
    <name evidence="3" type="ORF">SAMN05421837_107385</name>
</gene>
<evidence type="ECO:0000313" key="4">
    <source>
        <dbReference type="Proteomes" id="UP000198878"/>
    </source>
</evidence>
<dbReference type="SUPFAM" id="SSF56219">
    <property type="entry name" value="DNase I-like"/>
    <property type="match status" value="1"/>
</dbReference>
<evidence type="ECO:0000256" key="1">
    <source>
        <dbReference type="SAM" id="MobiDB-lite"/>
    </source>
</evidence>
<dbReference type="InterPro" id="IPR036691">
    <property type="entry name" value="Endo/exonu/phosph_ase_sf"/>
</dbReference>
<evidence type="ECO:0000259" key="2">
    <source>
        <dbReference type="Pfam" id="PF03372"/>
    </source>
</evidence>
<dbReference type="InterPro" id="IPR005135">
    <property type="entry name" value="Endo/exonuclease/phosphatase"/>
</dbReference>
<protein>
    <submittedName>
        <fullName evidence="3">Endonuclease/Exonuclease/phosphatase family protein</fullName>
    </submittedName>
</protein>
<dbReference type="Pfam" id="PF03372">
    <property type="entry name" value="Exo_endo_phos"/>
    <property type="match status" value="1"/>
</dbReference>
<keyword evidence="3" id="KW-0378">Hydrolase</keyword>
<dbReference type="Gene3D" id="3.60.10.10">
    <property type="entry name" value="Endonuclease/exonuclease/phosphatase"/>
    <property type="match status" value="1"/>
</dbReference>
<dbReference type="STRING" id="218821.SAMN05421837_107385"/>
<name>A0A1H5R7M8_9PSEU</name>
<feature type="domain" description="Endonuclease/exonuclease/phosphatase" evidence="2">
    <location>
        <begin position="157"/>
        <end position="291"/>
    </location>
</feature>
<dbReference type="EMBL" id="FNUJ01000007">
    <property type="protein sequence ID" value="SEF34430.1"/>
    <property type="molecule type" value="Genomic_DNA"/>
</dbReference>
<sequence>MFNPLKLHVVALNLKRGGYDRDTRQHDHGKLFAMLSALDSPPHILFLSECTYYTDPMIQSAPLFDVKETLASLWGYDEDEAGNTLPKTNYEAFISEVHGSVNVPGLFIDPRYVRPLRWYGETQRRSLANSLTARINGHDIQLKSVHWNGSGGATVFDQQASQDGQMAQHSAVIGGDFNATSGHPKEIVPADWGQRCDDQGQSQKRSQKGVRGPNGVWKVNTDAIDSFLEHGWWDAGERAGDFTVTVNPWVDGGSGMRIDRIMVSDRTPARLVPGSYKVHVPKPGDKELSDHRMVSCWLEFAPTGGATRTAEGTRP</sequence>
<keyword evidence="3" id="KW-0255">Endonuclease</keyword>
<organism evidence="3 4">
    <name type="scientific">Amycolatopsis pretoriensis</name>
    <dbReference type="NCBI Taxonomy" id="218821"/>
    <lineage>
        <taxon>Bacteria</taxon>
        <taxon>Bacillati</taxon>
        <taxon>Actinomycetota</taxon>
        <taxon>Actinomycetes</taxon>
        <taxon>Pseudonocardiales</taxon>
        <taxon>Pseudonocardiaceae</taxon>
        <taxon>Amycolatopsis</taxon>
    </lineage>
</organism>
<dbReference type="AlphaFoldDB" id="A0A1H5R7M8"/>
<proteinExistence type="predicted"/>
<dbReference type="RefSeq" id="WP_086674021.1">
    <property type="nucleotide sequence ID" value="NZ_FNUJ01000007.1"/>
</dbReference>
<dbReference type="GO" id="GO:0004519">
    <property type="term" value="F:endonuclease activity"/>
    <property type="evidence" value="ECO:0007669"/>
    <property type="project" value="UniProtKB-KW"/>
</dbReference>
<keyword evidence="4" id="KW-1185">Reference proteome</keyword>
<keyword evidence="3" id="KW-0269">Exonuclease</keyword>
<accession>A0A1H5R7M8</accession>
<dbReference type="OrthoDB" id="3523129at2"/>
<dbReference type="Proteomes" id="UP000198878">
    <property type="component" value="Unassembled WGS sequence"/>
</dbReference>
<keyword evidence="3" id="KW-0540">Nuclease</keyword>
<evidence type="ECO:0000313" key="3">
    <source>
        <dbReference type="EMBL" id="SEF34430.1"/>
    </source>
</evidence>
<dbReference type="GO" id="GO:0004527">
    <property type="term" value="F:exonuclease activity"/>
    <property type="evidence" value="ECO:0007669"/>
    <property type="project" value="UniProtKB-KW"/>
</dbReference>
<feature type="region of interest" description="Disordered" evidence="1">
    <location>
        <begin position="194"/>
        <end position="215"/>
    </location>
</feature>
<reference evidence="4" key="1">
    <citation type="submission" date="2016-10" db="EMBL/GenBank/DDBJ databases">
        <authorList>
            <person name="Varghese N."/>
            <person name="Submissions S."/>
        </authorList>
    </citation>
    <scope>NUCLEOTIDE SEQUENCE [LARGE SCALE GENOMIC DNA]</scope>
    <source>
        <strain evidence="4">DSM 44654</strain>
    </source>
</reference>